<protein>
    <recommendedName>
        <fullName evidence="3">Ferric reductase NAD binding domain-containing protein</fullName>
    </recommendedName>
</protein>
<reference evidence="1 2" key="1">
    <citation type="submission" date="2019-02" db="EMBL/GenBank/DDBJ databases">
        <title>Genome sequencing of the rare red list fungi Phellinidium pouzarii.</title>
        <authorList>
            <person name="Buettner E."/>
            <person name="Kellner H."/>
        </authorList>
    </citation>
    <scope>NUCLEOTIDE SEQUENCE [LARGE SCALE GENOMIC DNA]</scope>
    <source>
        <strain evidence="1 2">DSM 108285</strain>
    </source>
</reference>
<dbReference type="EMBL" id="SGPK01001501">
    <property type="protein sequence ID" value="THG92869.1"/>
    <property type="molecule type" value="Genomic_DNA"/>
</dbReference>
<sequence length="74" mass="7615">MRTSATGSAWTAGRPALPQLLDSMVRLTSAVPGPSGVAVGVCGPPGLVEEVRKTARGVDWELRSACGGVEVHEE</sequence>
<dbReference type="Gene3D" id="3.40.50.80">
    <property type="entry name" value="Nucleotide-binding domain of ferredoxin-NADP reductase (FNR) module"/>
    <property type="match status" value="1"/>
</dbReference>
<evidence type="ECO:0000313" key="2">
    <source>
        <dbReference type="Proteomes" id="UP000308199"/>
    </source>
</evidence>
<proteinExistence type="predicted"/>
<accession>A0A4S4K9I4</accession>
<evidence type="ECO:0008006" key="3">
    <source>
        <dbReference type="Google" id="ProtNLM"/>
    </source>
</evidence>
<gene>
    <name evidence="1" type="ORF">EW145_g8556</name>
</gene>
<keyword evidence="2" id="KW-1185">Reference proteome</keyword>
<organism evidence="1 2">
    <name type="scientific">Phellinidium pouzarii</name>
    <dbReference type="NCBI Taxonomy" id="167371"/>
    <lineage>
        <taxon>Eukaryota</taxon>
        <taxon>Fungi</taxon>
        <taxon>Dikarya</taxon>
        <taxon>Basidiomycota</taxon>
        <taxon>Agaricomycotina</taxon>
        <taxon>Agaricomycetes</taxon>
        <taxon>Hymenochaetales</taxon>
        <taxon>Hymenochaetaceae</taxon>
        <taxon>Phellinidium</taxon>
    </lineage>
</organism>
<dbReference type="Proteomes" id="UP000308199">
    <property type="component" value="Unassembled WGS sequence"/>
</dbReference>
<name>A0A4S4K9I4_9AGAM</name>
<dbReference type="InterPro" id="IPR039261">
    <property type="entry name" value="FNR_nucleotide-bd"/>
</dbReference>
<evidence type="ECO:0000313" key="1">
    <source>
        <dbReference type="EMBL" id="THG92869.1"/>
    </source>
</evidence>
<comment type="caution">
    <text evidence="1">The sequence shown here is derived from an EMBL/GenBank/DDBJ whole genome shotgun (WGS) entry which is preliminary data.</text>
</comment>
<dbReference type="AlphaFoldDB" id="A0A4S4K9I4"/>